<dbReference type="Pfam" id="PF11912">
    <property type="entry name" value="CfaA_B_C"/>
    <property type="match status" value="1"/>
</dbReference>
<comment type="caution">
    <text evidence="2">The sequence shown here is derived from an EMBL/GenBank/DDBJ whole genome shotgun (WGS) entry which is preliminary data.</text>
</comment>
<name>Q552B4_DICDI</name>
<dbReference type="HOGENOM" id="CLU_093656_0_0_1"/>
<dbReference type="KEGG" id="ddi:DDB_G0276179"/>
<dbReference type="InParanoid" id="Q552B4"/>
<dbReference type="dictyBase" id="DDB_G0276179"/>
<dbReference type="EMBL" id="AAFI02000014">
    <property type="protein sequence ID" value="EAL69389.1"/>
    <property type="molecule type" value="Genomic_DNA"/>
</dbReference>
<proteinExistence type="predicted"/>
<sequence length="227" mass="25123">MIKIIFTFILLSVLLYLSESKFANFLPHSNNDCSDGNPYGIGYSIQLNICISAISSNLFLKLGNSNNSSSSSSSSSNDDNDNLLIVEQYEGGECSQENPTTTSYFKLDSNKNTCITTPYFQELNSTTSPPILYSKVVISDIPIFPKNSIVFGQFEQQCISNNLLYSYSFSNGLKLIEDSANNITDTYICSKNRPALQYCIAGKCIIKKIEEKCIGTTDLKISAFCQN</sequence>
<dbReference type="VEuPathDB" id="AmoebaDB:DDB_G0276179"/>
<dbReference type="PANTHER" id="PTHR33576">
    <property type="entry name" value="CARBOHYDRATE BINDING DOMAIN-CONTAINING PROTEIN-RELATED"/>
    <property type="match status" value="1"/>
</dbReference>
<dbReference type="PANTHER" id="PTHR33576:SF5">
    <property type="entry name" value="TRANSMEMBRANE PROTEIN"/>
    <property type="match status" value="1"/>
</dbReference>
<feature type="chain" id="PRO_5004249640" evidence="1">
    <location>
        <begin position="21"/>
        <end position="227"/>
    </location>
</feature>
<dbReference type="GeneID" id="8620360"/>
<dbReference type="RefSeq" id="XP_643314.1">
    <property type="nucleotide sequence ID" value="XM_638222.1"/>
</dbReference>
<organism evidence="2 3">
    <name type="scientific">Dictyostelium discoideum</name>
    <name type="common">Social amoeba</name>
    <dbReference type="NCBI Taxonomy" id="44689"/>
    <lineage>
        <taxon>Eukaryota</taxon>
        <taxon>Amoebozoa</taxon>
        <taxon>Evosea</taxon>
        <taxon>Eumycetozoa</taxon>
        <taxon>Dictyostelia</taxon>
        <taxon>Dictyosteliales</taxon>
        <taxon>Dictyosteliaceae</taxon>
        <taxon>Dictyostelium</taxon>
    </lineage>
</organism>
<protein>
    <submittedName>
        <fullName evidence="2">Uncharacterized protein</fullName>
    </submittedName>
</protein>
<keyword evidence="1" id="KW-0732">Signal</keyword>
<accession>Q552B4</accession>
<evidence type="ECO:0000256" key="1">
    <source>
        <dbReference type="SAM" id="SignalP"/>
    </source>
</evidence>
<dbReference type="OMA" id="KNTCITT"/>
<dbReference type="AlphaFoldDB" id="Q552B4"/>
<evidence type="ECO:0000313" key="2">
    <source>
        <dbReference type="EMBL" id="EAL69389.1"/>
    </source>
</evidence>
<gene>
    <name evidence="2" type="ORF">DDB_G0276179</name>
</gene>
<feature type="signal peptide" evidence="1">
    <location>
        <begin position="1"/>
        <end position="20"/>
    </location>
</feature>
<dbReference type="PaxDb" id="44689-DDB0302595"/>
<dbReference type="Proteomes" id="UP000002195">
    <property type="component" value="Unassembled WGS sequence"/>
</dbReference>
<evidence type="ECO:0000313" key="3">
    <source>
        <dbReference type="Proteomes" id="UP000002195"/>
    </source>
</evidence>
<dbReference type="InterPro" id="IPR021837">
    <property type="entry name" value="CfaA/B/C"/>
</dbReference>
<reference evidence="2 3" key="1">
    <citation type="journal article" date="2005" name="Nature">
        <title>The genome of the social amoeba Dictyostelium discoideum.</title>
        <authorList>
            <consortium name="The Dictyostelium discoideum Sequencing Consortium"/>
            <person name="Eichinger L."/>
            <person name="Pachebat J.A."/>
            <person name="Glockner G."/>
            <person name="Rajandream M.A."/>
            <person name="Sucgang R."/>
            <person name="Berriman M."/>
            <person name="Song J."/>
            <person name="Olsen R."/>
            <person name="Szafranski K."/>
            <person name="Xu Q."/>
            <person name="Tunggal B."/>
            <person name="Kummerfeld S."/>
            <person name="Madera M."/>
            <person name="Konfortov B.A."/>
            <person name="Rivero F."/>
            <person name="Bankier A.T."/>
            <person name="Lehmann R."/>
            <person name="Hamlin N."/>
            <person name="Davies R."/>
            <person name="Gaudet P."/>
            <person name="Fey P."/>
            <person name="Pilcher K."/>
            <person name="Chen G."/>
            <person name="Saunders D."/>
            <person name="Sodergren E."/>
            <person name="Davis P."/>
            <person name="Kerhornou A."/>
            <person name="Nie X."/>
            <person name="Hall N."/>
            <person name="Anjard C."/>
            <person name="Hemphill L."/>
            <person name="Bason N."/>
            <person name="Farbrother P."/>
            <person name="Desany B."/>
            <person name="Just E."/>
            <person name="Morio T."/>
            <person name="Rost R."/>
            <person name="Churcher C."/>
            <person name="Cooper J."/>
            <person name="Haydock S."/>
            <person name="van Driessche N."/>
            <person name="Cronin A."/>
            <person name="Goodhead I."/>
            <person name="Muzny D."/>
            <person name="Mourier T."/>
            <person name="Pain A."/>
            <person name="Lu M."/>
            <person name="Harper D."/>
            <person name="Lindsay R."/>
            <person name="Hauser H."/>
            <person name="James K."/>
            <person name="Quiles M."/>
            <person name="Madan Babu M."/>
            <person name="Saito T."/>
            <person name="Buchrieser C."/>
            <person name="Wardroper A."/>
            <person name="Felder M."/>
            <person name="Thangavelu M."/>
            <person name="Johnson D."/>
            <person name="Knights A."/>
            <person name="Loulseged H."/>
            <person name="Mungall K."/>
            <person name="Oliver K."/>
            <person name="Price C."/>
            <person name="Quail M.A."/>
            <person name="Urushihara H."/>
            <person name="Hernandez J."/>
            <person name="Rabbinowitsch E."/>
            <person name="Steffen D."/>
            <person name="Sanders M."/>
            <person name="Ma J."/>
            <person name="Kohara Y."/>
            <person name="Sharp S."/>
            <person name="Simmonds M."/>
            <person name="Spiegler S."/>
            <person name="Tivey A."/>
            <person name="Sugano S."/>
            <person name="White B."/>
            <person name="Walker D."/>
            <person name="Woodward J."/>
            <person name="Winckler T."/>
            <person name="Tanaka Y."/>
            <person name="Shaulsky G."/>
            <person name="Schleicher M."/>
            <person name="Weinstock G."/>
            <person name="Rosenthal A."/>
            <person name="Cox E.C."/>
            <person name="Chisholm R.L."/>
            <person name="Gibbs R."/>
            <person name="Loomis W.F."/>
            <person name="Platzer M."/>
            <person name="Kay R.R."/>
            <person name="Williams J."/>
            <person name="Dear P.H."/>
            <person name="Noegel A.A."/>
            <person name="Barrell B."/>
            <person name="Kuspa A."/>
        </authorList>
    </citation>
    <scope>NUCLEOTIDE SEQUENCE [LARGE SCALE GENOMIC DNA]</scope>
    <source>
        <strain evidence="2 3">AX4</strain>
    </source>
</reference>
<keyword evidence="3" id="KW-1185">Reference proteome</keyword>